<protein>
    <submittedName>
        <fullName evidence="1">Uncharacterized protein</fullName>
    </submittedName>
</protein>
<dbReference type="EMBL" id="QENY01000008">
    <property type="protein sequence ID" value="PVX54782.1"/>
    <property type="molecule type" value="Genomic_DNA"/>
</dbReference>
<evidence type="ECO:0000313" key="2">
    <source>
        <dbReference type="Proteomes" id="UP000245870"/>
    </source>
</evidence>
<organism evidence="1 2">
    <name type="scientific">Hallella colorans</name>
    <dbReference type="NCBI Taxonomy" id="1703337"/>
    <lineage>
        <taxon>Bacteria</taxon>
        <taxon>Pseudomonadati</taxon>
        <taxon>Bacteroidota</taxon>
        <taxon>Bacteroidia</taxon>
        <taxon>Bacteroidales</taxon>
        <taxon>Prevotellaceae</taxon>
        <taxon>Hallella</taxon>
    </lineage>
</organism>
<gene>
    <name evidence="1" type="ORF">C7379_1088</name>
</gene>
<comment type="caution">
    <text evidence="1">The sequence shown here is derived from an EMBL/GenBank/DDBJ whole genome shotgun (WGS) entry which is preliminary data.</text>
</comment>
<accession>A0A2U0UAU0</accession>
<keyword evidence="2" id="KW-1185">Reference proteome</keyword>
<evidence type="ECO:0000313" key="1">
    <source>
        <dbReference type="EMBL" id="PVX54782.1"/>
    </source>
</evidence>
<reference evidence="1 2" key="1">
    <citation type="submission" date="2018-05" db="EMBL/GenBank/DDBJ databases">
        <title>Genomic Encyclopedia of Type Strains, Phase IV (KMG-IV): sequencing the most valuable type-strain genomes for metagenomic binning, comparative biology and taxonomic classification.</title>
        <authorList>
            <person name="Goeker M."/>
        </authorList>
    </citation>
    <scope>NUCLEOTIDE SEQUENCE [LARGE SCALE GENOMIC DNA]</scope>
    <source>
        <strain evidence="1 2">DSM 100333</strain>
    </source>
</reference>
<dbReference type="AlphaFoldDB" id="A0A2U0UAU0"/>
<name>A0A2U0UAU0_9BACT</name>
<proteinExistence type="predicted"/>
<dbReference type="Proteomes" id="UP000245870">
    <property type="component" value="Unassembled WGS sequence"/>
</dbReference>
<sequence>MYYTPSYRNDLLICFSEILSTAYKDIKLIYFL</sequence>